<dbReference type="EMBL" id="MFJR01000011">
    <property type="protein sequence ID" value="OGG26329.1"/>
    <property type="molecule type" value="Genomic_DNA"/>
</dbReference>
<keyword evidence="7 11" id="KW-0804">Transcription</keyword>
<proteinExistence type="inferred from homology"/>
<dbReference type="Proteomes" id="UP000176609">
    <property type="component" value="Unassembled WGS sequence"/>
</dbReference>
<dbReference type="EC" id="2.7.7.6" evidence="2 11"/>
<dbReference type="GO" id="GO:0006351">
    <property type="term" value="P:DNA-templated transcription"/>
    <property type="evidence" value="ECO:0007669"/>
    <property type="project" value="UniProtKB-UniRule"/>
</dbReference>
<evidence type="ECO:0000256" key="2">
    <source>
        <dbReference type="ARBA" id="ARBA00012418"/>
    </source>
</evidence>
<evidence type="ECO:0000313" key="14">
    <source>
        <dbReference type="Proteomes" id="UP000176609"/>
    </source>
</evidence>
<dbReference type="SUPFAM" id="SSF47789">
    <property type="entry name" value="C-terminal domain of RNA polymerase alpha subunit"/>
    <property type="match status" value="1"/>
</dbReference>
<feature type="region of interest" description="Alpha C-terminal domain (alpha-CTD)" evidence="11">
    <location>
        <begin position="241"/>
        <end position="305"/>
    </location>
</feature>
<comment type="domain">
    <text evidence="11">The N-terminal domain is essential for RNAP assembly and basal transcription, whereas the C-terminal domain is involved in interaction with transcriptional regulators and with upstream promoter elements.</text>
</comment>
<evidence type="ECO:0000256" key="10">
    <source>
        <dbReference type="ARBA" id="ARBA00048552"/>
    </source>
</evidence>
<evidence type="ECO:0000313" key="13">
    <source>
        <dbReference type="EMBL" id="OGG26329.1"/>
    </source>
</evidence>
<reference evidence="13 14" key="1">
    <citation type="journal article" date="2016" name="Nat. Commun.">
        <title>Thousands of microbial genomes shed light on interconnected biogeochemical processes in an aquifer system.</title>
        <authorList>
            <person name="Anantharaman K."/>
            <person name="Brown C.T."/>
            <person name="Hug L.A."/>
            <person name="Sharon I."/>
            <person name="Castelle C.J."/>
            <person name="Probst A.J."/>
            <person name="Thomas B.C."/>
            <person name="Singh A."/>
            <person name="Wilkins M.J."/>
            <person name="Karaoz U."/>
            <person name="Brodie E.L."/>
            <person name="Williams K.H."/>
            <person name="Hubbard S.S."/>
            <person name="Banfield J.F."/>
        </authorList>
    </citation>
    <scope>NUCLEOTIDE SEQUENCE [LARGE SCALE GENOMIC DNA]</scope>
</reference>
<evidence type="ECO:0000256" key="6">
    <source>
        <dbReference type="ARBA" id="ARBA00022695"/>
    </source>
</evidence>
<comment type="catalytic activity">
    <reaction evidence="10 11">
        <text>RNA(n) + a ribonucleoside 5'-triphosphate = RNA(n+1) + diphosphate</text>
        <dbReference type="Rhea" id="RHEA:21248"/>
        <dbReference type="Rhea" id="RHEA-COMP:14527"/>
        <dbReference type="Rhea" id="RHEA-COMP:17342"/>
        <dbReference type="ChEBI" id="CHEBI:33019"/>
        <dbReference type="ChEBI" id="CHEBI:61557"/>
        <dbReference type="ChEBI" id="CHEBI:140395"/>
        <dbReference type="EC" id="2.7.7.6"/>
    </reaction>
</comment>
<accession>A0A1F6ANR6</accession>
<dbReference type="HAMAP" id="MF_00059">
    <property type="entry name" value="RNApol_bact_RpoA"/>
    <property type="match status" value="1"/>
</dbReference>
<evidence type="ECO:0000256" key="4">
    <source>
        <dbReference type="ARBA" id="ARBA00022478"/>
    </source>
</evidence>
<evidence type="ECO:0000259" key="12">
    <source>
        <dbReference type="SMART" id="SM00662"/>
    </source>
</evidence>
<dbReference type="NCBIfam" id="TIGR02027">
    <property type="entry name" value="rpoA"/>
    <property type="match status" value="1"/>
</dbReference>
<dbReference type="Gene3D" id="1.10.150.20">
    <property type="entry name" value="5' to 3' exonuclease, C-terminal subdomain"/>
    <property type="match status" value="1"/>
</dbReference>
<evidence type="ECO:0000256" key="5">
    <source>
        <dbReference type="ARBA" id="ARBA00022679"/>
    </source>
</evidence>
<dbReference type="GO" id="GO:0000428">
    <property type="term" value="C:DNA-directed RNA polymerase complex"/>
    <property type="evidence" value="ECO:0007669"/>
    <property type="project" value="UniProtKB-KW"/>
</dbReference>
<sequence>MIEPRFVIKKEIEKEDYGKFIFEPLNQGYGHTLGNSLRRVLLTSLKGAAVTRVKIDGVKHAFSTLTGLKEDMIQLLLNIKKIRFTLSSDKPVIVKLSVKGPKRILAGDLEESEAEVVNKDLYLGELTSNKVKLSMELTVEPGYGYVTADEMEREKELGAIPIDALFSPVVRVNYKVEATRVGRMTNLDKLILEVWTDGTINPFEAVKEAAKNLVSYFLQTYEPKAKSSESVAVTPTISEEILKMTLEELDLPTRIVNALHNGSIETVGQLLGTPKKALYKVKNLGAKSIEHIENVLRDKGIALTV</sequence>
<feature type="region of interest" description="Alpha N-terminal domain (alpha-NTD)" evidence="11">
    <location>
        <begin position="1"/>
        <end position="222"/>
    </location>
</feature>
<dbReference type="InterPro" id="IPR011263">
    <property type="entry name" value="DNA-dir_RNA_pol_RpoA/D/Rpb3"/>
</dbReference>
<dbReference type="GO" id="GO:0003899">
    <property type="term" value="F:DNA-directed RNA polymerase activity"/>
    <property type="evidence" value="ECO:0007669"/>
    <property type="project" value="UniProtKB-UniRule"/>
</dbReference>
<comment type="function">
    <text evidence="11">DNA-dependent RNA polymerase catalyzes the transcription of DNA into RNA using the four ribonucleoside triphosphates as substrates.</text>
</comment>
<dbReference type="CDD" id="cd06928">
    <property type="entry name" value="RNAP_alpha_NTD"/>
    <property type="match status" value="1"/>
</dbReference>
<dbReference type="InterPro" id="IPR011262">
    <property type="entry name" value="DNA-dir_RNA_pol_insert"/>
</dbReference>
<evidence type="ECO:0000256" key="8">
    <source>
        <dbReference type="ARBA" id="ARBA00032524"/>
    </source>
</evidence>
<dbReference type="Gene3D" id="2.170.120.12">
    <property type="entry name" value="DNA-directed RNA polymerase, insert domain"/>
    <property type="match status" value="1"/>
</dbReference>
<dbReference type="SUPFAM" id="SSF55257">
    <property type="entry name" value="RBP11-like subunits of RNA polymerase"/>
    <property type="match status" value="1"/>
</dbReference>
<keyword evidence="4 11" id="KW-0240">DNA-directed RNA polymerase</keyword>
<feature type="domain" description="DNA-directed RNA polymerase RpoA/D/Rpb3-type" evidence="12">
    <location>
        <begin position="17"/>
        <end position="220"/>
    </location>
</feature>
<dbReference type="InterPro" id="IPR011260">
    <property type="entry name" value="RNAP_asu_C"/>
</dbReference>
<organism evidence="13 14">
    <name type="scientific">Candidatus Gottesmanbacteria bacterium RIFCSPLOWO2_01_FULL_39_12b</name>
    <dbReference type="NCBI Taxonomy" id="1798388"/>
    <lineage>
        <taxon>Bacteria</taxon>
        <taxon>Candidatus Gottesmaniibacteriota</taxon>
    </lineage>
</organism>
<keyword evidence="5 11" id="KW-0808">Transferase</keyword>
<dbReference type="InterPro" id="IPR011773">
    <property type="entry name" value="DNA-dir_RpoA"/>
</dbReference>
<evidence type="ECO:0000256" key="7">
    <source>
        <dbReference type="ARBA" id="ARBA00023163"/>
    </source>
</evidence>
<dbReference type="Pfam" id="PF03118">
    <property type="entry name" value="RNA_pol_A_CTD"/>
    <property type="match status" value="1"/>
</dbReference>
<dbReference type="FunFam" id="2.170.120.12:FF:000001">
    <property type="entry name" value="DNA-directed RNA polymerase subunit alpha"/>
    <property type="match status" value="1"/>
</dbReference>
<dbReference type="AlphaFoldDB" id="A0A1F6ANR6"/>
<keyword evidence="6 11" id="KW-0548">Nucleotidyltransferase</keyword>
<dbReference type="Gene3D" id="3.30.1360.10">
    <property type="entry name" value="RNA polymerase, RBP11-like subunit"/>
    <property type="match status" value="1"/>
</dbReference>
<dbReference type="GO" id="GO:0003677">
    <property type="term" value="F:DNA binding"/>
    <property type="evidence" value="ECO:0007669"/>
    <property type="project" value="UniProtKB-UniRule"/>
</dbReference>
<dbReference type="NCBIfam" id="NF003519">
    <property type="entry name" value="PRK05182.2-5"/>
    <property type="match status" value="1"/>
</dbReference>
<comment type="caution">
    <text evidence="13">The sequence shown here is derived from an EMBL/GenBank/DDBJ whole genome shotgun (WGS) entry which is preliminary data.</text>
</comment>
<dbReference type="InterPro" id="IPR036603">
    <property type="entry name" value="RBP11-like"/>
</dbReference>
<evidence type="ECO:0000256" key="9">
    <source>
        <dbReference type="ARBA" id="ARBA00033070"/>
    </source>
</evidence>
<protein>
    <recommendedName>
        <fullName evidence="3 11">DNA-directed RNA polymerase subunit alpha</fullName>
        <shortName evidence="11">RNAP subunit alpha</shortName>
        <ecNumber evidence="2 11">2.7.7.6</ecNumber>
    </recommendedName>
    <alternativeName>
        <fullName evidence="9 11">RNA polymerase subunit alpha</fullName>
    </alternativeName>
    <alternativeName>
        <fullName evidence="8 11">Transcriptase subunit alpha</fullName>
    </alternativeName>
</protein>
<dbReference type="Pfam" id="PF01193">
    <property type="entry name" value="RNA_pol_L"/>
    <property type="match status" value="1"/>
</dbReference>
<dbReference type="Pfam" id="PF01000">
    <property type="entry name" value="RNA_pol_A_bac"/>
    <property type="match status" value="1"/>
</dbReference>
<dbReference type="SUPFAM" id="SSF56553">
    <property type="entry name" value="Insert subdomain of RNA polymerase alpha subunit"/>
    <property type="match status" value="1"/>
</dbReference>
<evidence type="ECO:0000256" key="11">
    <source>
        <dbReference type="HAMAP-Rule" id="MF_00059"/>
    </source>
</evidence>
<evidence type="ECO:0000256" key="1">
    <source>
        <dbReference type="ARBA" id="ARBA00007123"/>
    </source>
</evidence>
<dbReference type="GO" id="GO:0046983">
    <property type="term" value="F:protein dimerization activity"/>
    <property type="evidence" value="ECO:0007669"/>
    <property type="project" value="InterPro"/>
</dbReference>
<name>A0A1F6ANR6_9BACT</name>
<comment type="subunit">
    <text evidence="11">Homodimer. The RNAP catalytic core consists of 2 alpha, 1 beta, 1 beta' and 1 omega subunit. When a sigma factor is associated with the core the holoenzyme is formed, which can initiate transcription.</text>
</comment>
<gene>
    <name evidence="11" type="primary">rpoA</name>
    <name evidence="13" type="ORF">A2960_05525</name>
</gene>
<dbReference type="SMART" id="SM00662">
    <property type="entry name" value="RPOLD"/>
    <property type="match status" value="1"/>
</dbReference>
<evidence type="ECO:0000256" key="3">
    <source>
        <dbReference type="ARBA" id="ARBA00015972"/>
    </source>
</evidence>
<dbReference type="InterPro" id="IPR036643">
    <property type="entry name" value="RNApol_insert_sf"/>
</dbReference>
<dbReference type="GO" id="GO:0005737">
    <property type="term" value="C:cytoplasm"/>
    <property type="evidence" value="ECO:0007669"/>
    <property type="project" value="UniProtKB-ARBA"/>
</dbReference>
<comment type="similarity">
    <text evidence="1 11">Belongs to the RNA polymerase alpha chain family.</text>
</comment>